<dbReference type="RefSeq" id="WP_183928441.1">
    <property type="nucleotide sequence ID" value="NZ_JACIGM010000014.1"/>
</dbReference>
<evidence type="ECO:0000313" key="2">
    <source>
        <dbReference type="Proteomes" id="UP000533641"/>
    </source>
</evidence>
<dbReference type="InterPro" id="IPR012337">
    <property type="entry name" value="RNaseH-like_sf"/>
</dbReference>
<dbReference type="Gene3D" id="3.30.420.10">
    <property type="entry name" value="Ribonuclease H-like superfamily/Ribonuclease H"/>
    <property type="match status" value="1"/>
</dbReference>
<accession>A0A7W6WH89</accession>
<evidence type="ECO:0008006" key="3">
    <source>
        <dbReference type="Google" id="ProtNLM"/>
    </source>
</evidence>
<dbReference type="InterPro" id="IPR036397">
    <property type="entry name" value="RNaseH_sf"/>
</dbReference>
<dbReference type="SUPFAM" id="SSF53098">
    <property type="entry name" value="Ribonuclease H-like"/>
    <property type="match status" value="1"/>
</dbReference>
<dbReference type="AlphaFoldDB" id="A0A7W6WH89"/>
<protein>
    <recommendedName>
        <fullName evidence="3">Piwi domain-containing protein</fullName>
    </recommendedName>
</protein>
<dbReference type="GO" id="GO:0003676">
    <property type="term" value="F:nucleic acid binding"/>
    <property type="evidence" value="ECO:0007669"/>
    <property type="project" value="InterPro"/>
</dbReference>
<name>A0A7W6WH89_9HYPH</name>
<dbReference type="EMBL" id="JACIGM010000014">
    <property type="protein sequence ID" value="MBB4277745.1"/>
    <property type="molecule type" value="Genomic_DNA"/>
</dbReference>
<reference evidence="1 2" key="1">
    <citation type="submission" date="2020-08" db="EMBL/GenBank/DDBJ databases">
        <title>Genomic Encyclopedia of Type Strains, Phase IV (KMG-V): Genome sequencing to study the core and pangenomes of soil and plant-associated prokaryotes.</title>
        <authorList>
            <person name="Whitman W."/>
        </authorList>
    </citation>
    <scope>NUCLEOTIDE SEQUENCE [LARGE SCALE GENOMIC DNA]</scope>
    <source>
        <strain evidence="1 2">SEMIA 402</strain>
    </source>
</reference>
<evidence type="ECO:0000313" key="1">
    <source>
        <dbReference type="EMBL" id="MBB4277745.1"/>
    </source>
</evidence>
<gene>
    <name evidence="1" type="ORF">GGE12_005554</name>
</gene>
<organism evidence="1 2">
    <name type="scientific">Rhizobium mongolense</name>
    <dbReference type="NCBI Taxonomy" id="57676"/>
    <lineage>
        <taxon>Bacteria</taxon>
        <taxon>Pseudomonadati</taxon>
        <taxon>Pseudomonadota</taxon>
        <taxon>Alphaproteobacteria</taxon>
        <taxon>Hyphomicrobiales</taxon>
        <taxon>Rhizobiaceae</taxon>
        <taxon>Rhizobium/Agrobacterium group</taxon>
        <taxon>Rhizobium</taxon>
    </lineage>
</organism>
<comment type="caution">
    <text evidence="1">The sequence shown here is derived from an EMBL/GenBank/DDBJ whole genome shotgun (WGS) entry which is preliminary data.</text>
</comment>
<sequence length="167" mass="19503">MAAYKREHFNFPARLVIRKSSRFHEDELEGLNAALDEVGVSMADFIWMPRRSPIKLVRQGDYPPLRGTAMRIDHETSLLYTRGSVDFFATYPGMYVPNPLILRCQRRDRTEWDALLHETMALTKMNWNNTQFDGALPITMRAARQVGEILKYVPEGLDADPRYRFYM</sequence>
<proteinExistence type="predicted"/>
<dbReference type="Proteomes" id="UP000533641">
    <property type="component" value="Unassembled WGS sequence"/>
</dbReference>